<evidence type="ECO:0000313" key="1">
    <source>
        <dbReference type="EMBL" id="JAD99035.1"/>
    </source>
</evidence>
<accession>A0A0A9EMG2</accession>
<protein>
    <submittedName>
        <fullName evidence="1">Uncharacterized protein</fullName>
    </submittedName>
</protein>
<name>A0A0A9EMG2_ARUDO</name>
<dbReference type="AlphaFoldDB" id="A0A0A9EMG2"/>
<sequence length="54" mass="6476">MTYQQPSLPTYHCNRSRPVTLPNHNNIIKRLLQRISWLTFVKLIIQEKCKPVKE</sequence>
<organism evidence="1">
    <name type="scientific">Arundo donax</name>
    <name type="common">Giant reed</name>
    <name type="synonym">Donax arundinaceus</name>
    <dbReference type="NCBI Taxonomy" id="35708"/>
    <lineage>
        <taxon>Eukaryota</taxon>
        <taxon>Viridiplantae</taxon>
        <taxon>Streptophyta</taxon>
        <taxon>Embryophyta</taxon>
        <taxon>Tracheophyta</taxon>
        <taxon>Spermatophyta</taxon>
        <taxon>Magnoliopsida</taxon>
        <taxon>Liliopsida</taxon>
        <taxon>Poales</taxon>
        <taxon>Poaceae</taxon>
        <taxon>PACMAD clade</taxon>
        <taxon>Arundinoideae</taxon>
        <taxon>Arundineae</taxon>
        <taxon>Arundo</taxon>
    </lineage>
</organism>
<reference evidence="1" key="2">
    <citation type="journal article" date="2015" name="Data Brief">
        <title>Shoot transcriptome of the giant reed, Arundo donax.</title>
        <authorList>
            <person name="Barrero R.A."/>
            <person name="Guerrero F.D."/>
            <person name="Moolhuijzen P."/>
            <person name="Goolsby J.A."/>
            <person name="Tidwell J."/>
            <person name="Bellgard S.E."/>
            <person name="Bellgard M.I."/>
        </authorList>
    </citation>
    <scope>NUCLEOTIDE SEQUENCE</scope>
    <source>
        <tissue evidence="1">Shoot tissue taken approximately 20 cm above the soil surface</tissue>
    </source>
</reference>
<dbReference type="EMBL" id="GBRH01198860">
    <property type="protein sequence ID" value="JAD99035.1"/>
    <property type="molecule type" value="Transcribed_RNA"/>
</dbReference>
<reference evidence="1" key="1">
    <citation type="submission" date="2014-09" db="EMBL/GenBank/DDBJ databases">
        <authorList>
            <person name="Magalhaes I.L.F."/>
            <person name="Oliveira U."/>
            <person name="Santos F.R."/>
            <person name="Vidigal T.H.D.A."/>
            <person name="Brescovit A.D."/>
            <person name="Santos A.J."/>
        </authorList>
    </citation>
    <scope>NUCLEOTIDE SEQUENCE</scope>
    <source>
        <tissue evidence="1">Shoot tissue taken approximately 20 cm above the soil surface</tissue>
    </source>
</reference>
<proteinExistence type="predicted"/>